<protein>
    <submittedName>
        <fullName evidence="1">Uncharacterized protein</fullName>
    </submittedName>
</protein>
<sequence length="71" mass="8861">MEVFRMTIKDDIKAINKDIFEAKNWEQMVQRTKYWVVKLKNIYPDYNFKTYFKPLRDRNIIFIDYKVKGVY</sequence>
<evidence type="ECO:0000313" key="1">
    <source>
        <dbReference type="EMBL" id="ASZ70654.1"/>
    </source>
</evidence>
<name>A0A2Z2RSJ7_9CAUD</name>
<reference evidence="1 2" key="1">
    <citation type="submission" date="2017-07" db="EMBL/GenBank/DDBJ databases">
        <title>Comparative genome analysis of members of the virulent lactococcal c2 group phages.</title>
        <authorList>
            <person name="Oliveira J."/>
        </authorList>
    </citation>
    <scope>NUCLEOTIDE SEQUENCE [LARGE SCALE GENOMIC DNA]</scope>
</reference>
<evidence type="ECO:0000313" key="2">
    <source>
        <dbReference type="Proteomes" id="UP000251927"/>
    </source>
</evidence>
<dbReference type="Proteomes" id="UP000251927">
    <property type="component" value="Segment"/>
</dbReference>
<gene>
    <name evidence="1" type="ORF">62606_17</name>
</gene>
<organism evidence="1 2">
    <name type="scientific">Lactococcus phage 62606</name>
    <dbReference type="NCBI Taxonomy" id="2024340"/>
    <lineage>
        <taxon>Viruses</taxon>
        <taxon>Duplodnaviria</taxon>
        <taxon>Heunggongvirae</taxon>
        <taxon>Uroviricota</taxon>
        <taxon>Caudoviricetes</taxon>
        <taxon>Ceduovirus</taxon>
        <taxon>Ceduovirus cv62606</taxon>
    </lineage>
</organism>
<proteinExistence type="predicted"/>
<accession>A0A2Z2RSJ7</accession>
<keyword evidence="2" id="KW-1185">Reference proteome</keyword>
<dbReference type="EMBL" id="MF443123">
    <property type="protein sequence ID" value="ASZ70654.1"/>
    <property type="molecule type" value="Genomic_DNA"/>
</dbReference>